<gene>
    <name evidence="1" type="ORF">E9229_001451</name>
</gene>
<evidence type="ECO:0000313" key="1">
    <source>
        <dbReference type="EMBL" id="MBB2995260.1"/>
    </source>
</evidence>
<dbReference type="RefSeq" id="WP_183510553.1">
    <property type="nucleotide sequence ID" value="NZ_BAABGK010000022.1"/>
</dbReference>
<accession>A0A839QH91</accession>
<dbReference type="Gene3D" id="3.40.1350.140">
    <property type="entry name" value="MepB-like"/>
    <property type="match status" value="1"/>
</dbReference>
<dbReference type="Pfam" id="PF08877">
    <property type="entry name" value="MepB-like"/>
    <property type="match status" value="1"/>
</dbReference>
<keyword evidence="2" id="KW-1185">Reference proteome</keyword>
<evidence type="ECO:0008006" key="3">
    <source>
        <dbReference type="Google" id="ProtNLM"/>
    </source>
</evidence>
<organism evidence="1 2">
    <name type="scientific">Paeniglutamicibacter cryotolerans</name>
    <dbReference type="NCBI Taxonomy" id="670079"/>
    <lineage>
        <taxon>Bacteria</taxon>
        <taxon>Bacillati</taxon>
        <taxon>Actinomycetota</taxon>
        <taxon>Actinomycetes</taxon>
        <taxon>Micrococcales</taxon>
        <taxon>Micrococcaceae</taxon>
        <taxon>Paeniglutamicibacter</taxon>
    </lineage>
</organism>
<reference evidence="1 2" key="1">
    <citation type="submission" date="2020-08" db="EMBL/GenBank/DDBJ databases">
        <title>Sequencing the genomes of 1000 actinobacteria strains.</title>
        <authorList>
            <person name="Klenk H.-P."/>
        </authorList>
    </citation>
    <scope>NUCLEOTIDE SEQUENCE [LARGE SCALE GENOMIC DNA]</scope>
    <source>
        <strain evidence="1 2">DSM 22826</strain>
    </source>
</reference>
<dbReference type="EMBL" id="JACHVS010000001">
    <property type="protein sequence ID" value="MBB2995260.1"/>
    <property type="molecule type" value="Genomic_DNA"/>
</dbReference>
<comment type="caution">
    <text evidence="1">The sequence shown here is derived from an EMBL/GenBank/DDBJ whole genome shotgun (WGS) entry which is preliminary data.</text>
</comment>
<name>A0A839QH91_9MICC</name>
<sequence length="162" mass="17756">MNPENVLPGLIGLDTTAIEAETDPQGARYAAHSIRLGGLAWAYRQALVTPKKAGAFVTLWRRSESGPIRPLLASDGLDGALIHLVDALGSGLFVLPFEALERHGIATVPGREGKRGFRIYAPWTPCPGNQARRTRDWQREYFLEAEKSGLLNQGRLKTLLGR</sequence>
<dbReference type="InterPro" id="IPR038231">
    <property type="entry name" value="MepB-like_sf"/>
</dbReference>
<proteinExistence type="predicted"/>
<protein>
    <recommendedName>
        <fullName evidence="3">MepB family protein</fullName>
    </recommendedName>
</protein>
<dbReference type="Proteomes" id="UP000523000">
    <property type="component" value="Unassembled WGS sequence"/>
</dbReference>
<dbReference type="InterPro" id="IPR011235">
    <property type="entry name" value="MepB-like"/>
</dbReference>
<dbReference type="AlphaFoldDB" id="A0A839QH91"/>
<evidence type="ECO:0000313" key="2">
    <source>
        <dbReference type="Proteomes" id="UP000523000"/>
    </source>
</evidence>